<evidence type="ECO:0000313" key="2">
    <source>
        <dbReference type="EMBL" id="MCW3170737.1"/>
    </source>
</evidence>
<reference evidence="2" key="1">
    <citation type="submission" date="2022-10" db="EMBL/GenBank/DDBJ databases">
        <title>Chryseobacterium babae sp. nov. isolated from the gut of the beetle Oryctes rhinoceros, and Chryseobacterium kimseyorum sp. nov., isolated from a stick insect rearing cage.</title>
        <authorList>
            <person name="Shelomi M."/>
            <person name="Han C.-J."/>
            <person name="Chen W.-M."/>
            <person name="Chen H.-K."/>
            <person name="Liaw S.-J."/>
            <person name="Muhle E."/>
            <person name="Clermont D."/>
        </authorList>
    </citation>
    <scope>NUCLEOTIDE SEQUENCE</scope>
    <source>
        <strain evidence="2">09-1422</strain>
    </source>
</reference>
<dbReference type="Proteomes" id="UP001163731">
    <property type="component" value="Unassembled WGS sequence"/>
</dbReference>
<accession>A0ABT3I3V4</accession>
<comment type="caution">
    <text evidence="2">The sequence shown here is derived from an EMBL/GenBank/DDBJ whole genome shotgun (WGS) entry which is preliminary data.</text>
</comment>
<evidence type="ECO:0000313" key="3">
    <source>
        <dbReference type="Proteomes" id="UP001163731"/>
    </source>
</evidence>
<gene>
    <name evidence="2" type="ORF">OMO38_19580</name>
</gene>
<dbReference type="InterPro" id="IPR040572">
    <property type="entry name" value="TackOD1"/>
</dbReference>
<feature type="domain" description="Thaumarchaeal output" evidence="1">
    <location>
        <begin position="120"/>
        <end position="307"/>
    </location>
</feature>
<evidence type="ECO:0000259" key="1">
    <source>
        <dbReference type="Pfam" id="PF18551"/>
    </source>
</evidence>
<name>A0ABT3I3V4_9FLAO</name>
<dbReference type="EMBL" id="JAPDHW010000027">
    <property type="protein sequence ID" value="MCW3170737.1"/>
    <property type="molecule type" value="Genomic_DNA"/>
</dbReference>
<sequence>MYKNTLTLENGITALLLHENITKNEIPDHTLSDVWIVNHENPWMVKQFLQNIIKHPDPHVYLKPVFLQKNFKKAYREKKNYNLKHLCDGYIDHLKLEDRIASVEFIIHFIKNLQNTEEMYSSTVLQKILWYYYSRNKKIEFRESSDSLNGYTYPRIEAYYSGRKESYLAVKEMLTQAYKSGFLTRNYADTSHLCHKCSSGFLNYREECPKCAGHNLQARSLIHHFRCAYVASEDLFQKDERMICPKCNTELKNLGVDYDKPSKIFCCRKQDCRNEFQQPLIGVRCINCKTEQAPSTLKVEKIYQYEITSQAIDDIIKPHTIG</sequence>
<dbReference type="Pfam" id="PF18551">
    <property type="entry name" value="TackOD1"/>
    <property type="match status" value="1"/>
</dbReference>
<proteinExistence type="predicted"/>
<organism evidence="2 3">
    <name type="scientific">Chryseobacterium kimseyorum</name>
    <dbReference type="NCBI Taxonomy" id="2984028"/>
    <lineage>
        <taxon>Bacteria</taxon>
        <taxon>Pseudomonadati</taxon>
        <taxon>Bacteroidota</taxon>
        <taxon>Flavobacteriia</taxon>
        <taxon>Flavobacteriales</taxon>
        <taxon>Weeksellaceae</taxon>
        <taxon>Chryseobacterium group</taxon>
        <taxon>Chryseobacterium</taxon>
    </lineage>
</organism>
<keyword evidence="3" id="KW-1185">Reference proteome</keyword>
<protein>
    <recommendedName>
        <fullName evidence="1">Thaumarchaeal output domain-containing protein</fullName>
    </recommendedName>
</protein>
<dbReference type="RefSeq" id="WP_264751867.1">
    <property type="nucleotide sequence ID" value="NZ_JAPDHW010000027.1"/>
</dbReference>